<evidence type="ECO:0000256" key="3">
    <source>
        <dbReference type="ARBA" id="ARBA00022737"/>
    </source>
</evidence>
<dbReference type="Pfam" id="PF13424">
    <property type="entry name" value="TPR_12"/>
    <property type="match status" value="3"/>
</dbReference>
<dbReference type="InterPro" id="IPR000008">
    <property type="entry name" value="C2_dom"/>
</dbReference>
<comment type="subcellular location">
    <subcellularLocation>
        <location evidence="1">Endoplasmic reticulum membrane</location>
    </subcellularLocation>
</comment>
<dbReference type="Pfam" id="PF00168">
    <property type="entry name" value="C2"/>
    <property type="match status" value="5"/>
</dbReference>
<evidence type="ECO:0000259" key="7">
    <source>
        <dbReference type="PROSITE" id="PS50004"/>
    </source>
</evidence>
<dbReference type="PANTHER" id="PTHR46980">
    <property type="entry name" value="TRICALBIN-1-RELATED"/>
    <property type="match status" value="1"/>
</dbReference>
<evidence type="ECO:0000256" key="4">
    <source>
        <dbReference type="ARBA" id="ARBA00022824"/>
    </source>
</evidence>
<feature type="compositionally biased region" description="Low complexity" evidence="6">
    <location>
        <begin position="1537"/>
        <end position="1548"/>
    </location>
</feature>
<dbReference type="GO" id="GO:0061817">
    <property type="term" value="P:endoplasmic reticulum-plasma membrane tethering"/>
    <property type="evidence" value="ECO:0007669"/>
    <property type="project" value="InterPro"/>
</dbReference>
<feature type="compositionally biased region" description="Basic and acidic residues" evidence="6">
    <location>
        <begin position="1514"/>
        <end position="1526"/>
    </location>
</feature>
<dbReference type="Pfam" id="PF24920">
    <property type="entry name" value="C2_TCB1"/>
    <property type="match status" value="1"/>
</dbReference>
<dbReference type="EMBL" id="JATN01000308">
    <property type="protein sequence ID" value="EUC66897.1"/>
    <property type="molecule type" value="Genomic_DNA"/>
</dbReference>
<keyword evidence="2" id="KW-0812">Transmembrane</keyword>
<accession>X8JT14</accession>
<dbReference type="CDD" id="cd00030">
    <property type="entry name" value="C2"/>
    <property type="match status" value="1"/>
</dbReference>
<dbReference type="GO" id="GO:0005789">
    <property type="term" value="C:endoplasmic reticulum membrane"/>
    <property type="evidence" value="ECO:0007669"/>
    <property type="project" value="UniProtKB-SubCell"/>
</dbReference>
<gene>
    <name evidence="8" type="ORF">RSOL_510300</name>
</gene>
<evidence type="ECO:0000313" key="9">
    <source>
        <dbReference type="Proteomes" id="UP000030108"/>
    </source>
</evidence>
<protein>
    <submittedName>
        <fullName evidence="8">Tricalbin-3 protein, putative</fullName>
    </submittedName>
</protein>
<proteinExistence type="predicted"/>
<dbReference type="InterPro" id="IPR056910">
    <property type="entry name" value="TCB1-3_C2"/>
</dbReference>
<dbReference type="Gene3D" id="2.60.40.150">
    <property type="entry name" value="C2 domain"/>
    <property type="match status" value="5"/>
</dbReference>
<dbReference type="CDD" id="cd04052">
    <property type="entry name" value="C2B_Tricalbin-like"/>
    <property type="match status" value="1"/>
</dbReference>
<evidence type="ECO:0000256" key="6">
    <source>
        <dbReference type="SAM" id="MobiDB-lite"/>
    </source>
</evidence>
<dbReference type="Gene3D" id="1.25.40.10">
    <property type="entry name" value="Tetratricopeptide repeat domain"/>
    <property type="match status" value="3"/>
</dbReference>
<dbReference type="InterPro" id="IPR037765">
    <property type="entry name" value="C2B_Tricalbin"/>
</dbReference>
<dbReference type="PANTHER" id="PTHR46980:SF2">
    <property type="entry name" value="TRICALBIN-1-RELATED"/>
    <property type="match status" value="1"/>
</dbReference>
<feature type="domain" description="C2" evidence="7">
    <location>
        <begin position="1343"/>
        <end position="1464"/>
    </location>
</feature>
<dbReference type="PROSITE" id="PS50004">
    <property type="entry name" value="C2"/>
    <property type="match status" value="4"/>
</dbReference>
<feature type="region of interest" description="Disordered" evidence="6">
    <location>
        <begin position="1506"/>
        <end position="1560"/>
    </location>
</feature>
<evidence type="ECO:0000256" key="1">
    <source>
        <dbReference type="ARBA" id="ARBA00004586"/>
    </source>
</evidence>
<feature type="domain" description="C2" evidence="7">
    <location>
        <begin position="874"/>
        <end position="995"/>
    </location>
</feature>
<comment type="caution">
    <text evidence="8">The sequence shown here is derived from an EMBL/GenBank/DDBJ whole genome shotgun (WGS) entry which is preliminary data.</text>
</comment>
<dbReference type="SUPFAM" id="SSF48452">
    <property type="entry name" value="TPR-like"/>
    <property type="match status" value="3"/>
</dbReference>
<evidence type="ECO:0000256" key="2">
    <source>
        <dbReference type="ARBA" id="ARBA00022692"/>
    </source>
</evidence>
<keyword evidence="3" id="KW-0677">Repeat</keyword>
<feature type="domain" description="C2" evidence="7">
    <location>
        <begin position="1012"/>
        <end position="1132"/>
    </location>
</feature>
<dbReference type="SMART" id="SM00239">
    <property type="entry name" value="C2"/>
    <property type="match status" value="5"/>
</dbReference>
<dbReference type="OrthoDB" id="1029639at2759"/>
<organism evidence="8 9">
    <name type="scientific">Rhizoctonia solani AG-3 Rhs1AP</name>
    <dbReference type="NCBI Taxonomy" id="1086054"/>
    <lineage>
        <taxon>Eukaryota</taxon>
        <taxon>Fungi</taxon>
        <taxon>Dikarya</taxon>
        <taxon>Basidiomycota</taxon>
        <taxon>Agaricomycotina</taxon>
        <taxon>Agaricomycetes</taxon>
        <taxon>Cantharellales</taxon>
        <taxon>Ceratobasidiaceae</taxon>
        <taxon>Rhizoctonia</taxon>
    </lineage>
</organism>
<evidence type="ECO:0000313" key="8">
    <source>
        <dbReference type="EMBL" id="EUC66897.1"/>
    </source>
</evidence>
<keyword evidence="5" id="KW-1133">Transmembrane helix</keyword>
<evidence type="ECO:0000256" key="5">
    <source>
        <dbReference type="ARBA" id="ARBA00022989"/>
    </source>
</evidence>
<name>X8JT14_9AGAM</name>
<dbReference type="InterPro" id="IPR052455">
    <property type="entry name" value="Tricalbin_domain"/>
</dbReference>
<dbReference type="Proteomes" id="UP000030108">
    <property type="component" value="Unassembled WGS sequence"/>
</dbReference>
<keyword evidence="5" id="KW-0472">Membrane</keyword>
<dbReference type="SUPFAM" id="SSF49562">
    <property type="entry name" value="C2 domain (Calcium/lipid-binding domain, CaLB)"/>
    <property type="match status" value="5"/>
</dbReference>
<dbReference type="InterPro" id="IPR011990">
    <property type="entry name" value="TPR-like_helical_dom_sf"/>
</dbReference>
<feature type="domain" description="C2" evidence="7">
    <location>
        <begin position="1552"/>
        <end position="1671"/>
    </location>
</feature>
<sequence length="1731" mass="194397">MNGAYSIHVLVQDWAKTKVEQEQGLALECTATLLSLSIGFESSDDSPGSKEFMASLEMHLDCFLANKQATARDYHRQFAKVYRELKRWQQVEDLETKVYQEMSRALGEKHMYTLGCMIDLASTYLTRDLLDKAEELQRKALDTQRELLGQDHPHTQRSITNLTSIYLKQGRWDEAEKVQLQGLKSNAQLQPQNFSRPSREVTRFQPLAPSKQGLISEREFLNMLRGKSNLALVHFNRGRLMEAEVLQNEVLNAYQGKFTEEHLDTISAMLNLISTYCQQNRWDESTKLCLRVVELQTKMSGEADLDTVKSMAKLAFIYAKQGQWGKAEPFQQHVVNLYKQTFGPGHLDTLKAMAELAVIHSKQDDWAKAEIIQQHVVNLYRQNMGPEHLDTLKATSKLAVIHSKQGVWAEAEALQRRVVRSYERTLGIMSPDTLQAKAQLAAILSKQGHWAEAASLQEDVLRVYAEAPPTAHRDMVAIIAGLAVTNSRNGPRHEVVTLLNRSWGRCKHAMDKKKQGNQISVAKYGVLNLGRGRLAKEMEVRERILNLNVQLLGEYSLDTESDLEISVVILAYLEIYVWLLRHPKPSGLGILGFSYTILWAYFAHSSQPTEAASPGWASYLCEGYYETPLSMCGVLVVCATIMLHYARYMLMVPVLCDDEIYRPIAESDICPGRNFQARKKRVGVLSAGAGITKDVPVTNEYEAMSDTRTSVHTDIGTAKGSVSDNNIFDIPVIGVLRVTILNAHIRMGDEIGRHHTLNPYTNITINGRSETTRATGISYENACSKKQFGDFFSVECAHNVHWGEVMFLVVDSHTETVNLTVLNHRHHYKDTELGTASFEFSTLTQEELVRKVLKDGKEQGEVKFDTSFFPILNPQTLDDSKVQPLPETEVGIVCLVIHQAKGLDDHKHMFLSEYLSPFARLLIRNREIHETDVKDYTYNPVWESPKKFLVTDKSFTVVTVKIIDRLSRSKDPVVGFVNIRLKDLLAAREKQQDWFPLSGCTHGKVRISADWKPLNMAISIQGAGSYSPPIGIIRIWIKCVKDVKNVEATLGGKSDAYVRVMLNAVTMARIEVNNNNLNPEWDQLVYVPVHGLRETLYLECMDYQNITDRSLEIVELTVAGLARQTEDERVPYEGTGKRDVANPIRLGKRQTECELHFTAEFIPAIALQGVSFQSVDDTQRATDRFRGQLAATNTEKSELRDEISPDEHKAEGVQMSTEELLNNQSGVLVFNIIEGQIFKKARLEVLLDDGHWPVFATEKRNSQAHWDQVGEGFIKELDFARVWLRLNENDEGEKEDIIAEFKLDAKQFLEEALAGPATFTLSGQDGKNASTVRIRAKYVPVEIKLDPRESISSTFSTDMGVLYVELVDGRNIHGANRSGKSNSFTVFSLNGFQAYRSQTKKETLTPEWKEPFGISIPSRVGADFSLEVFERNQAEAAKSLGLGQIELADLVPFKATVREIALSSEKHGEKGIVRIRMVFRPEIITKFFTTAGPAMTEVGGVHLEAGRAMGRKTSGRDKDSSEELHEVPPFAPDTEADAAADGNGATNGSVGPASGLVVKPPPSPIPGLGTLKVTLHKAKHLTGIEEGDVAKPYVIMKIGDKFHKSSHVKSNTPEWNESFTFPNTSTNMETLHVTIVDKSRYGRDRILAEGTIDIWQHIQPLFTPPILSKEITALLKDNSGMLHLRLDFEPMQNTSIHMISTSDESSLVASNKTLPRSRLGFNHRWREEAKR</sequence>
<reference evidence="9" key="1">
    <citation type="journal article" date="2014" name="Genome Announc.">
        <title>Draft genome sequence of the plant-pathogenic soil fungus Rhizoctonia solani anastomosis group 3 strain Rhs1AP.</title>
        <authorList>
            <person name="Cubeta M.A."/>
            <person name="Thomas E."/>
            <person name="Dean R.A."/>
            <person name="Jabaji S."/>
            <person name="Neate S.M."/>
            <person name="Tavantzis S."/>
            <person name="Toda T."/>
            <person name="Vilgalys R."/>
            <person name="Bharathan N."/>
            <person name="Fedorova-Abrams N."/>
            <person name="Pakala S.B."/>
            <person name="Pakala S.M."/>
            <person name="Zafar N."/>
            <person name="Joardar V."/>
            <person name="Losada L."/>
            <person name="Nierman W.C."/>
        </authorList>
    </citation>
    <scope>NUCLEOTIDE SEQUENCE [LARGE SCALE GENOMIC DNA]</scope>
    <source>
        <strain evidence="9">AG-3</strain>
    </source>
</reference>
<keyword evidence="4" id="KW-0256">Endoplasmic reticulum</keyword>
<dbReference type="InterPro" id="IPR035892">
    <property type="entry name" value="C2_domain_sf"/>
</dbReference>